<evidence type="ECO:0000256" key="1">
    <source>
        <dbReference type="ARBA" id="ARBA00022833"/>
    </source>
</evidence>
<evidence type="ECO:0000313" key="6">
    <source>
        <dbReference type="Proteomes" id="UP000076584"/>
    </source>
</evidence>
<keyword evidence="6" id="KW-1185">Reference proteome</keyword>
<feature type="non-terminal residue" evidence="5">
    <location>
        <position position="1"/>
    </location>
</feature>
<evidence type="ECO:0000256" key="4">
    <source>
        <dbReference type="ARBA" id="ARBA00023163"/>
    </source>
</evidence>
<gene>
    <name evidence="5" type="ORF">CI238_02677</name>
</gene>
<dbReference type="STRING" id="1573173.A0A167DQ02"/>
<proteinExistence type="predicted"/>
<dbReference type="GO" id="GO:0003677">
    <property type="term" value="F:DNA binding"/>
    <property type="evidence" value="ECO:0007669"/>
    <property type="project" value="UniProtKB-KW"/>
</dbReference>
<organism evidence="5 6">
    <name type="scientific">Colletotrichum incanum</name>
    <name type="common">Soybean anthracnose fungus</name>
    <dbReference type="NCBI Taxonomy" id="1573173"/>
    <lineage>
        <taxon>Eukaryota</taxon>
        <taxon>Fungi</taxon>
        <taxon>Dikarya</taxon>
        <taxon>Ascomycota</taxon>
        <taxon>Pezizomycotina</taxon>
        <taxon>Sordariomycetes</taxon>
        <taxon>Hypocreomycetidae</taxon>
        <taxon>Glomerellales</taxon>
        <taxon>Glomerellaceae</taxon>
        <taxon>Colletotrichum</taxon>
        <taxon>Colletotrichum spaethianum species complex</taxon>
    </lineage>
</organism>
<sequence length="514" mass="57344">RRAVPLHLSEHHKRYLEDEGAFLQLPRSTTDMLLPIYNTFLDELIPVLDGGSMFRAYSNGQASIYLVRAVCLVTCKTKQAAPFLQLHDDGLNLTQADFATKLLTGLDAAMKADLEPDRVTKIQILALMHLHNDGLGGVDRSSSYLSQAICEAWSISLHVKVPANADHEQCDLLWWALRNFDRLNKPVMGAAPFIIDDTDIGIDRTFPRQDDYRSQLMAVSLRLGDLMTTSTRIYKASSKVTVDDTTNFPTFAELTSGIAIDRFNKSHRSYLQIWYHVAAMLSCRYSGPGSVQYTRRLTSADSVLSVITQEGPDGLPPLPLVPYAMSMSTTVIYRALRDGERLPEVAYADLEACSKNLNVLSQVWSSAKGVAKLVRRLRRYTSPGTFYKHSSNDVGCTCENSGPELTDQLSSGSRVSLSDSLSCGRRADCLQPPVLPVSTSTQAREILDGENDTDIRALQTPHNETWVGTELFYLDIDRAFYDFFDYGMPSIFRDPATLDFLQPDDNQGILPFQQ</sequence>
<comment type="caution">
    <text evidence="5">The sequence shown here is derived from an EMBL/GenBank/DDBJ whole genome shotgun (WGS) entry which is preliminary data.</text>
</comment>
<protein>
    <recommendedName>
        <fullName evidence="7">Fungal specific transcription factor</fullName>
    </recommendedName>
</protein>
<dbReference type="PANTHER" id="PTHR47171">
    <property type="entry name" value="FARA-RELATED"/>
    <property type="match status" value="1"/>
</dbReference>
<evidence type="ECO:0000313" key="5">
    <source>
        <dbReference type="EMBL" id="KZL84180.1"/>
    </source>
</evidence>
<dbReference type="AlphaFoldDB" id="A0A167DQ02"/>
<evidence type="ECO:0000256" key="2">
    <source>
        <dbReference type="ARBA" id="ARBA00023015"/>
    </source>
</evidence>
<dbReference type="PANTHER" id="PTHR47171:SF6">
    <property type="entry name" value="SPECIFIC TRANSCRIPTION FACTOR, PUTATIVE (AFU_ORTHOLOGUE AFUA_2G06130)-RELATED"/>
    <property type="match status" value="1"/>
</dbReference>
<keyword evidence="2" id="KW-0805">Transcription regulation</keyword>
<keyword evidence="1" id="KW-0862">Zinc</keyword>
<keyword evidence="4" id="KW-0804">Transcription</keyword>
<dbReference type="Proteomes" id="UP000076584">
    <property type="component" value="Unassembled WGS sequence"/>
</dbReference>
<evidence type="ECO:0008006" key="7">
    <source>
        <dbReference type="Google" id="ProtNLM"/>
    </source>
</evidence>
<accession>A0A167DQ02</accession>
<evidence type="ECO:0000256" key="3">
    <source>
        <dbReference type="ARBA" id="ARBA00023125"/>
    </source>
</evidence>
<keyword evidence="3" id="KW-0238">DNA-binding</keyword>
<name>A0A167DQ02_COLIC</name>
<reference evidence="5 6" key="1">
    <citation type="submission" date="2015-06" db="EMBL/GenBank/DDBJ databases">
        <title>Survival trade-offs in plant roots during colonization by closely related pathogenic and mutualistic fungi.</title>
        <authorList>
            <person name="Hacquard S."/>
            <person name="Kracher B."/>
            <person name="Hiruma K."/>
            <person name="Weinman A."/>
            <person name="Muench P."/>
            <person name="Garrido Oter R."/>
            <person name="Ver Loren van Themaat E."/>
            <person name="Dallerey J.-F."/>
            <person name="Damm U."/>
            <person name="Henrissat B."/>
            <person name="Lespinet O."/>
            <person name="Thon M."/>
            <person name="Kemen E."/>
            <person name="McHardy A.C."/>
            <person name="Schulze-Lefert P."/>
            <person name="O'Connell R.J."/>
        </authorList>
    </citation>
    <scope>NUCLEOTIDE SEQUENCE [LARGE SCALE GENOMIC DNA]</scope>
    <source>
        <strain evidence="5 6">MAFF 238704</strain>
    </source>
</reference>
<dbReference type="EMBL" id="LFIW01000949">
    <property type="protein sequence ID" value="KZL84180.1"/>
    <property type="molecule type" value="Genomic_DNA"/>
</dbReference>
<dbReference type="CDD" id="cd12148">
    <property type="entry name" value="fungal_TF_MHR"/>
    <property type="match status" value="1"/>
</dbReference>
<dbReference type="InterPro" id="IPR052073">
    <property type="entry name" value="Amide_Lactam_Regulators"/>
</dbReference>